<evidence type="ECO:0000259" key="1">
    <source>
        <dbReference type="SMART" id="SM00860"/>
    </source>
</evidence>
<dbReference type="Proteomes" id="UP001500620">
    <property type="component" value="Unassembled WGS sequence"/>
</dbReference>
<keyword evidence="3" id="KW-1185">Reference proteome</keyword>
<protein>
    <recommendedName>
        <fullName evidence="1">Knr4/Smi1-like domain-containing protein</fullName>
    </recommendedName>
</protein>
<accession>A0ABP8D7R3</accession>
<gene>
    <name evidence="2" type="ORF">GCM10022255_033720</name>
</gene>
<dbReference type="EMBL" id="BAABAT010000007">
    <property type="protein sequence ID" value="GAA4249462.1"/>
    <property type="molecule type" value="Genomic_DNA"/>
</dbReference>
<feature type="domain" description="Knr4/Smi1-like" evidence="1">
    <location>
        <begin position="18"/>
        <end position="137"/>
    </location>
</feature>
<organism evidence="2 3">
    <name type="scientific">Dactylosporangium darangshiense</name>
    <dbReference type="NCBI Taxonomy" id="579108"/>
    <lineage>
        <taxon>Bacteria</taxon>
        <taxon>Bacillati</taxon>
        <taxon>Actinomycetota</taxon>
        <taxon>Actinomycetes</taxon>
        <taxon>Micromonosporales</taxon>
        <taxon>Micromonosporaceae</taxon>
        <taxon>Dactylosporangium</taxon>
    </lineage>
</organism>
<sequence>MYPTRRYRGRTFFGPFEPVDPADLAAVEADLGGPLPPGYRALLEAVNGGTAHYTIDIGGEPLGFELFSAAALRREVPRRPPGADLMPIAADGGGSLLFLAPDGRVVAFVHGLPAWTGRSPQDAMHEVAGDIEQYLDRLALDDDTVELLWQDAEDLEPDDEWRIAVETFLDAESQGWRNRF</sequence>
<evidence type="ECO:0000313" key="3">
    <source>
        <dbReference type="Proteomes" id="UP001500620"/>
    </source>
</evidence>
<dbReference type="InterPro" id="IPR018958">
    <property type="entry name" value="Knr4/Smi1-like_dom"/>
</dbReference>
<name>A0ABP8D7R3_9ACTN</name>
<dbReference type="InterPro" id="IPR037883">
    <property type="entry name" value="Knr4/Smi1-like_sf"/>
</dbReference>
<dbReference type="SMART" id="SM00860">
    <property type="entry name" value="SMI1_KNR4"/>
    <property type="match status" value="1"/>
</dbReference>
<comment type="caution">
    <text evidence="2">The sequence shown here is derived from an EMBL/GenBank/DDBJ whole genome shotgun (WGS) entry which is preliminary data.</text>
</comment>
<proteinExistence type="predicted"/>
<dbReference type="Pfam" id="PF09346">
    <property type="entry name" value="SMI1_KNR4"/>
    <property type="match status" value="1"/>
</dbReference>
<reference evidence="3" key="1">
    <citation type="journal article" date="2019" name="Int. J. Syst. Evol. Microbiol.">
        <title>The Global Catalogue of Microorganisms (GCM) 10K type strain sequencing project: providing services to taxonomists for standard genome sequencing and annotation.</title>
        <authorList>
            <consortium name="The Broad Institute Genomics Platform"/>
            <consortium name="The Broad Institute Genome Sequencing Center for Infectious Disease"/>
            <person name="Wu L."/>
            <person name="Ma J."/>
        </authorList>
    </citation>
    <scope>NUCLEOTIDE SEQUENCE [LARGE SCALE GENOMIC DNA]</scope>
    <source>
        <strain evidence="3">JCM 17441</strain>
    </source>
</reference>
<dbReference type="Gene3D" id="3.40.1580.10">
    <property type="entry name" value="SMI1/KNR4-like"/>
    <property type="match status" value="1"/>
</dbReference>
<dbReference type="SUPFAM" id="SSF160631">
    <property type="entry name" value="SMI1/KNR4-like"/>
    <property type="match status" value="1"/>
</dbReference>
<evidence type="ECO:0000313" key="2">
    <source>
        <dbReference type="EMBL" id="GAA4249462.1"/>
    </source>
</evidence>
<dbReference type="RefSeq" id="WP_345127795.1">
    <property type="nucleotide sequence ID" value="NZ_BAABAT010000007.1"/>
</dbReference>